<feature type="transmembrane region" description="Helical" evidence="5">
    <location>
        <begin position="90"/>
        <end position="106"/>
    </location>
</feature>
<reference evidence="6" key="1">
    <citation type="submission" date="2021-05" db="EMBL/GenBank/DDBJ databases">
        <authorList>
            <person name="Pietrasiak N."/>
            <person name="Ward R."/>
            <person name="Stajich J.E."/>
            <person name="Kurbessoian T."/>
        </authorList>
    </citation>
    <scope>NUCLEOTIDE SEQUENCE</scope>
    <source>
        <strain evidence="6">HA4357-MV3</strain>
    </source>
</reference>
<dbReference type="Proteomes" id="UP000813215">
    <property type="component" value="Unassembled WGS sequence"/>
</dbReference>
<dbReference type="InterPro" id="IPR001129">
    <property type="entry name" value="Membr-assoc_MAPEG"/>
</dbReference>
<evidence type="ECO:0000256" key="4">
    <source>
        <dbReference type="ARBA" id="ARBA00023136"/>
    </source>
</evidence>
<dbReference type="Gene3D" id="1.20.120.550">
    <property type="entry name" value="Membrane associated eicosanoid/glutathione metabolism-like domain"/>
    <property type="match status" value="1"/>
</dbReference>
<dbReference type="GO" id="GO:0016020">
    <property type="term" value="C:membrane"/>
    <property type="evidence" value="ECO:0007669"/>
    <property type="project" value="UniProtKB-SubCell"/>
</dbReference>
<protein>
    <submittedName>
        <fullName evidence="6">MAPEG family protein</fullName>
    </submittedName>
</protein>
<feature type="transmembrane region" description="Helical" evidence="5">
    <location>
        <begin position="145"/>
        <end position="165"/>
    </location>
</feature>
<gene>
    <name evidence="6" type="ORF">KME28_23655</name>
</gene>
<organism evidence="6 7">
    <name type="scientific">Pelatocladus maniniholoensis HA4357-MV3</name>
    <dbReference type="NCBI Taxonomy" id="1117104"/>
    <lineage>
        <taxon>Bacteria</taxon>
        <taxon>Bacillati</taxon>
        <taxon>Cyanobacteriota</taxon>
        <taxon>Cyanophyceae</taxon>
        <taxon>Nostocales</taxon>
        <taxon>Nostocaceae</taxon>
        <taxon>Pelatocladus</taxon>
    </lineage>
</organism>
<dbReference type="PANTHER" id="PTHR35814">
    <property type="match status" value="1"/>
</dbReference>
<keyword evidence="3 5" id="KW-1133">Transmembrane helix</keyword>
<dbReference type="InterPro" id="IPR023352">
    <property type="entry name" value="MAPEG-like_dom_sf"/>
</dbReference>
<evidence type="ECO:0000256" key="5">
    <source>
        <dbReference type="SAM" id="Phobius"/>
    </source>
</evidence>
<sequence length="170" mass="18969">MIENAVPISTLFIGINGLIAFSLSYIASVERTKTRVWHGESKEDVAAQPDPLVNPNPWASLVEQSSQKFFKGQPQDYGLLQRKIRAHGNFAEYVPHALLFVLVLELMHAQTWLLWCLGSSLSVARIAHAWGLIKTYGPSPGRATGFFLTWFVYILGSTACIYYAVITLLK</sequence>
<evidence type="ECO:0000313" key="7">
    <source>
        <dbReference type="Proteomes" id="UP000813215"/>
    </source>
</evidence>
<comment type="subcellular location">
    <subcellularLocation>
        <location evidence="1">Membrane</location>
    </subcellularLocation>
</comment>
<evidence type="ECO:0000313" key="6">
    <source>
        <dbReference type="EMBL" id="MBW4434625.1"/>
    </source>
</evidence>
<comment type="caution">
    <text evidence="6">The sequence shown here is derived from an EMBL/GenBank/DDBJ whole genome shotgun (WGS) entry which is preliminary data.</text>
</comment>
<dbReference type="Pfam" id="PF01124">
    <property type="entry name" value="MAPEG"/>
    <property type="match status" value="1"/>
</dbReference>
<dbReference type="AlphaFoldDB" id="A0A9E3LW34"/>
<name>A0A9E3LW34_9NOST</name>
<evidence type="ECO:0000256" key="3">
    <source>
        <dbReference type="ARBA" id="ARBA00022989"/>
    </source>
</evidence>
<dbReference type="EMBL" id="JAHHHW010000137">
    <property type="protein sequence ID" value="MBW4434625.1"/>
    <property type="molecule type" value="Genomic_DNA"/>
</dbReference>
<dbReference type="SUPFAM" id="SSF161084">
    <property type="entry name" value="MAPEG domain-like"/>
    <property type="match status" value="1"/>
</dbReference>
<proteinExistence type="predicted"/>
<feature type="transmembrane region" description="Helical" evidence="5">
    <location>
        <begin position="6"/>
        <end position="27"/>
    </location>
</feature>
<reference evidence="6" key="2">
    <citation type="journal article" date="2022" name="Microbiol. Resour. Announc.">
        <title>Metagenome Sequencing to Explore Phylogenomics of Terrestrial Cyanobacteria.</title>
        <authorList>
            <person name="Ward R.D."/>
            <person name="Stajich J.E."/>
            <person name="Johansen J.R."/>
            <person name="Huntemann M."/>
            <person name="Clum A."/>
            <person name="Foster B."/>
            <person name="Foster B."/>
            <person name="Roux S."/>
            <person name="Palaniappan K."/>
            <person name="Varghese N."/>
            <person name="Mukherjee S."/>
            <person name="Reddy T.B.K."/>
            <person name="Daum C."/>
            <person name="Copeland A."/>
            <person name="Chen I.A."/>
            <person name="Ivanova N.N."/>
            <person name="Kyrpides N.C."/>
            <person name="Shapiro N."/>
            <person name="Eloe-Fadrosh E.A."/>
            <person name="Pietrasiak N."/>
        </authorList>
    </citation>
    <scope>NUCLEOTIDE SEQUENCE</scope>
    <source>
        <strain evidence="6">HA4357-MV3</strain>
    </source>
</reference>
<accession>A0A9E3LW34</accession>
<dbReference type="PANTHER" id="PTHR35814:SF1">
    <property type="entry name" value="GLUTATHIONE S-TRANSFERASE-RELATED"/>
    <property type="match status" value="1"/>
</dbReference>
<evidence type="ECO:0000256" key="2">
    <source>
        <dbReference type="ARBA" id="ARBA00022692"/>
    </source>
</evidence>
<keyword evidence="2 5" id="KW-0812">Transmembrane</keyword>
<keyword evidence="4 5" id="KW-0472">Membrane</keyword>
<evidence type="ECO:0000256" key="1">
    <source>
        <dbReference type="ARBA" id="ARBA00004370"/>
    </source>
</evidence>